<dbReference type="Proteomes" id="UP000762676">
    <property type="component" value="Unassembled WGS sequence"/>
</dbReference>
<evidence type="ECO:0000256" key="1">
    <source>
        <dbReference type="SAM" id="MobiDB-lite"/>
    </source>
</evidence>
<dbReference type="EMBL" id="BMAT01004025">
    <property type="protein sequence ID" value="GFR66514.1"/>
    <property type="molecule type" value="Genomic_DNA"/>
</dbReference>
<evidence type="ECO:0000313" key="2">
    <source>
        <dbReference type="EMBL" id="GFR66514.1"/>
    </source>
</evidence>
<protein>
    <submittedName>
        <fullName evidence="2">Uncharacterized protein</fullName>
    </submittedName>
</protein>
<keyword evidence="3" id="KW-1185">Reference proteome</keyword>
<organism evidence="2 3">
    <name type="scientific">Elysia marginata</name>
    <dbReference type="NCBI Taxonomy" id="1093978"/>
    <lineage>
        <taxon>Eukaryota</taxon>
        <taxon>Metazoa</taxon>
        <taxon>Spiralia</taxon>
        <taxon>Lophotrochozoa</taxon>
        <taxon>Mollusca</taxon>
        <taxon>Gastropoda</taxon>
        <taxon>Heterobranchia</taxon>
        <taxon>Euthyneura</taxon>
        <taxon>Panpulmonata</taxon>
        <taxon>Sacoglossa</taxon>
        <taxon>Placobranchoidea</taxon>
        <taxon>Plakobranchidae</taxon>
        <taxon>Elysia</taxon>
    </lineage>
</organism>
<proteinExistence type="predicted"/>
<comment type="caution">
    <text evidence="2">The sequence shown here is derived from an EMBL/GenBank/DDBJ whole genome shotgun (WGS) entry which is preliminary data.</text>
</comment>
<name>A0AAV4F0J0_9GAST</name>
<dbReference type="AlphaFoldDB" id="A0AAV4F0J0"/>
<feature type="non-terminal residue" evidence="2">
    <location>
        <position position="209"/>
    </location>
</feature>
<feature type="region of interest" description="Disordered" evidence="1">
    <location>
        <begin position="165"/>
        <end position="186"/>
    </location>
</feature>
<accession>A0AAV4F0J0</accession>
<sequence length="209" mass="24445">MCRELGLNSRPFSRKAERLQLDYDTASFFKHTKTSSLMAWKERGSIQGILNKRKDSTITVTLSILRSPFKNITWRNWELVWITIHEYHMEKSRDRLAETLKKWQNYKELLDTSHLHLSEEFPAWLTRAEQEVPDTLEHAQRQREATQAELEKLYAMKQQLLTAARQCDPSPSNPGSTDHLDKTQEDTLDSPLNQFADQVNKEVVSCINQ</sequence>
<evidence type="ECO:0000313" key="3">
    <source>
        <dbReference type="Proteomes" id="UP000762676"/>
    </source>
</evidence>
<gene>
    <name evidence="2" type="ORF">ElyMa_001971900</name>
</gene>
<reference evidence="2 3" key="1">
    <citation type="journal article" date="2021" name="Elife">
        <title>Chloroplast acquisition without the gene transfer in kleptoplastic sea slugs, Plakobranchus ocellatus.</title>
        <authorList>
            <person name="Maeda T."/>
            <person name="Takahashi S."/>
            <person name="Yoshida T."/>
            <person name="Shimamura S."/>
            <person name="Takaki Y."/>
            <person name="Nagai Y."/>
            <person name="Toyoda A."/>
            <person name="Suzuki Y."/>
            <person name="Arimoto A."/>
            <person name="Ishii H."/>
            <person name="Satoh N."/>
            <person name="Nishiyama T."/>
            <person name="Hasebe M."/>
            <person name="Maruyama T."/>
            <person name="Minagawa J."/>
            <person name="Obokata J."/>
            <person name="Shigenobu S."/>
        </authorList>
    </citation>
    <scope>NUCLEOTIDE SEQUENCE [LARGE SCALE GENOMIC DNA]</scope>
</reference>